<dbReference type="SUPFAM" id="SSF56672">
    <property type="entry name" value="DNA/RNA polymerases"/>
    <property type="match status" value="1"/>
</dbReference>
<keyword evidence="4" id="KW-0472">Membrane</keyword>
<evidence type="ECO:0000256" key="4">
    <source>
        <dbReference type="SAM" id="Phobius"/>
    </source>
</evidence>
<evidence type="ECO:0000256" key="3">
    <source>
        <dbReference type="ARBA" id="ARBA00022695"/>
    </source>
</evidence>
<organism evidence="5">
    <name type="scientific">Plasmopara viticola lesion associated mitovirus 56</name>
    <dbReference type="NCBI Taxonomy" id="2719485"/>
    <lineage>
        <taxon>Viruses</taxon>
        <taxon>Riboviria</taxon>
        <taxon>Orthornavirae</taxon>
        <taxon>Lenarviricota</taxon>
        <taxon>Howeltoviricetes</taxon>
        <taxon>Cryppavirales</taxon>
        <taxon>Mitoviridae</taxon>
        <taxon>Mitovirus</taxon>
    </lineage>
</organism>
<keyword evidence="1 5" id="KW-0696">RNA-directed RNA polymerase</keyword>
<keyword evidence="2" id="KW-0808">Transferase</keyword>
<keyword evidence="3" id="KW-0548">Nucleotidyltransferase</keyword>
<dbReference type="PANTHER" id="PTHR34456">
    <property type="entry name" value="MITOVIRUS RNA-DEPENDENT RNA POLYMERASE"/>
    <property type="match status" value="1"/>
</dbReference>
<dbReference type="PANTHER" id="PTHR34456:SF13">
    <property type="entry name" value="REVERSE TRANSCRIPTASE DOMAIN-CONTAINING PROTEIN"/>
    <property type="match status" value="1"/>
</dbReference>
<keyword evidence="4" id="KW-1133">Transmembrane helix</keyword>
<keyword evidence="4" id="KW-0812">Transmembrane</keyword>
<dbReference type="Pfam" id="PF05919">
    <property type="entry name" value="Mitovir_RNA_pol"/>
    <property type="match status" value="2"/>
</dbReference>
<sequence length="835" mass="95964">MTLWKREAISVVKGSLSFSERFPIQAGFASGIRILCKIQIQSINRCQPDLVVRRFKEDFNFIKLWLLTGERVDLDQTITWRKSRDGFPRYLYPFSLIQITWVEKSLLITQLRCYRKFNVPMNLDLESVVKPSSVSCWLISLIHGYRLLRNYQEMGMSSFRSIGPRKIASIKPLSSIYSPGLQTGRVYSAGGPNGVTLLSRVLDILALQSRPVYLWILNLFRVTYNQILSPYHRQKPWCIHTPRALLKYILGGIPRGTKEDLMSCGGPISIKLSKKILGRITYFLDGAGRMRIIVLGNCIIQMTLYPLHILIMRYLSAMKTDATYNQDVIFDTFRKYRDLSGKSFCEMNNLPYPLPLDFDFETWMNSHHVKPSKFRPPYSLDLSRATDRIPLSFQLFVLWAFTSRPLLGITWYLIMNLIRFHIKLPGGSEERVGYATGQGMGLYSSWAMLALTHHCIVKYSAWIIGVQNFKDYLILGDDIVIFHEEIAAQYIKVMTDLGVGISLHKTVKPDIGWGAEFASKLVHEDEQGLVVNLSPYPLGSLFEGGITSYFQIVESILYKALVNNEELHQFAPILGSLPCALKKFNEQRECLSTMWAISWLYRNWYAQEWSQGGYVVLPPKGVTLDIVTQYLLDNCCYPLEMFMVIDKGLKSKFISDLDICQRKIIKYGCDYSYISRSLTSGLYDKSKALGSLQAWTELLLFLQSPWYSVMTIFEDLGIQTIPSTSLDRYTQVYSYWQGLENPCQRISELLVHDNWYSIYENILLLSWGPGGILQKRVHSRDPLVYRVSKAKKSIILKNSIIFKIINVSKFSGGLSLTRKPLIKQRNSVLRGKFHK</sequence>
<dbReference type="InterPro" id="IPR008686">
    <property type="entry name" value="RNA_pol_mitovir"/>
</dbReference>
<accession>A0A6G9RTE8</accession>
<evidence type="ECO:0000256" key="1">
    <source>
        <dbReference type="ARBA" id="ARBA00022484"/>
    </source>
</evidence>
<feature type="transmembrane region" description="Helical" evidence="4">
    <location>
        <begin position="391"/>
        <end position="414"/>
    </location>
</feature>
<evidence type="ECO:0000256" key="2">
    <source>
        <dbReference type="ARBA" id="ARBA00022679"/>
    </source>
</evidence>
<dbReference type="InterPro" id="IPR043502">
    <property type="entry name" value="DNA/RNA_pol_sf"/>
</dbReference>
<reference evidence="5" key="1">
    <citation type="journal article" date="2020" name="Virus Evol.">
        <title>Analysis of the virome associated to grapevine downy mildew lesions reveals new mycovirus lineages.</title>
        <authorList>
            <person name="Chiapello M."/>
            <person name="Rodriguez-Romero J."/>
            <person name="Ayllon M.A."/>
            <person name="Turina M."/>
        </authorList>
    </citation>
    <scope>NUCLEOTIDE SEQUENCE</scope>
    <source>
        <strain evidence="5">DMG-A_DN34854</strain>
    </source>
</reference>
<proteinExistence type="predicted"/>
<evidence type="ECO:0000313" key="5">
    <source>
        <dbReference type="EMBL" id="QIR30279.1"/>
    </source>
</evidence>
<name>A0A6G9RTE8_9VIRU</name>
<protein>
    <submittedName>
        <fullName evidence="5">RNA-dependent RNA polymerase</fullName>
    </submittedName>
</protein>
<dbReference type="EMBL" id="MN539817">
    <property type="protein sequence ID" value="QIR30279.1"/>
    <property type="molecule type" value="Genomic_RNA"/>
</dbReference>
<dbReference type="GO" id="GO:0003968">
    <property type="term" value="F:RNA-directed RNA polymerase activity"/>
    <property type="evidence" value="ECO:0007669"/>
    <property type="project" value="UniProtKB-KW"/>
</dbReference>
<feature type="transmembrane region" description="Helical" evidence="4">
    <location>
        <begin position="292"/>
        <end position="315"/>
    </location>
</feature>